<accession>A0A841ZQ26</accession>
<sequence>MSSKNLNLIAARKNSNLTQSELAEQLGVRKSTISNWETGYSNPSINQAVKISEVLNENLDFLFAKKVQEFHTKKLTKV</sequence>
<organism evidence="3 4">
    <name type="scientific">Listeria aquatica</name>
    <dbReference type="NCBI Taxonomy" id="1494960"/>
    <lineage>
        <taxon>Bacteria</taxon>
        <taxon>Bacillati</taxon>
        <taxon>Bacillota</taxon>
        <taxon>Bacilli</taxon>
        <taxon>Bacillales</taxon>
        <taxon>Listeriaceae</taxon>
        <taxon>Listeria</taxon>
    </lineage>
</organism>
<protein>
    <submittedName>
        <fullName evidence="3">Helix-turn-helix transcriptional regulator</fullName>
    </submittedName>
</protein>
<proteinExistence type="predicted"/>
<dbReference type="PANTHER" id="PTHR46558:SF4">
    <property type="entry name" value="DNA-BIDING PHAGE PROTEIN"/>
    <property type="match status" value="1"/>
</dbReference>
<dbReference type="PROSITE" id="PS50943">
    <property type="entry name" value="HTH_CROC1"/>
    <property type="match status" value="1"/>
</dbReference>
<dbReference type="InterPro" id="IPR001387">
    <property type="entry name" value="Cro/C1-type_HTH"/>
</dbReference>
<feature type="domain" description="HTH cro/C1-type" evidence="2">
    <location>
        <begin position="8"/>
        <end position="62"/>
    </location>
</feature>
<evidence type="ECO:0000313" key="3">
    <source>
        <dbReference type="EMBL" id="MBC1521434.1"/>
    </source>
</evidence>
<dbReference type="SMART" id="SM00530">
    <property type="entry name" value="HTH_XRE"/>
    <property type="match status" value="1"/>
</dbReference>
<comment type="caution">
    <text evidence="3">The sequence shown here is derived from an EMBL/GenBank/DDBJ whole genome shotgun (WGS) entry which is preliminary data.</text>
</comment>
<dbReference type="EMBL" id="JAARRM010000002">
    <property type="protein sequence ID" value="MBC1521434.1"/>
    <property type="molecule type" value="Genomic_DNA"/>
</dbReference>
<evidence type="ECO:0000256" key="1">
    <source>
        <dbReference type="ARBA" id="ARBA00023125"/>
    </source>
</evidence>
<name>A0A841ZQ26_9LIST</name>
<evidence type="ECO:0000259" key="2">
    <source>
        <dbReference type="PROSITE" id="PS50943"/>
    </source>
</evidence>
<dbReference type="GO" id="GO:0003677">
    <property type="term" value="F:DNA binding"/>
    <property type="evidence" value="ECO:0007669"/>
    <property type="project" value="UniProtKB-KW"/>
</dbReference>
<dbReference type="CDD" id="cd00093">
    <property type="entry name" value="HTH_XRE"/>
    <property type="match status" value="1"/>
</dbReference>
<dbReference type="PANTHER" id="PTHR46558">
    <property type="entry name" value="TRACRIPTIONAL REGULATORY PROTEIN-RELATED-RELATED"/>
    <property type="match status" value="1"/>
</dbReference>
<evidence type="ECO:0000313" key="4">
    <source>
        <dbReference type="Proteomes" id="UP000559885"/>
    </source>
</evidence>
<dbReference type="Proteomes" id="UP000559885">
    <property type="component" value="Unassembled WGS sequence"/>
</dbReference>
<dbReference type="InterPro" id="IPR010982">
    <property type="entry name" value="Lambda_DNA-bd_dom_sf"/>
</dbReference>
<gene>
    <name evidence="3" type="ORF">HB912_07220</name>
</gene>
<keyword evidence="1" id="KW-0238">DNA-binding</keyword>
<dbReference type="SUPFAM" id="SSF47413">
    <property type="entry name" value="lambda repressor-like DNA-binding domains"/>
    <property type="match status" value="1"/>
</dbReference>
<reference evidence="3 4" key="1">
    <citation type="submission" date="2020-03" db="EMBL/GenBank/DDBJ databases">
        <title>Soil Listeria distribution.</title>
        <authorList>
            <person name="Liao J."/>
            <person name="Wiedmann M."/>
        </authorList>
    </citation>
    <scope>NUCLEOTIDE SEQUENCE [LARGE SCALE GENOMIC DNA]</scope>
    <source>
        <strain evidence="3 4">FSL L7-1507</strain>
    </source>
</reference>
<dbReference type="Gene3D" id="1.10.260.40">
    <property type="entry name" value="lambda repressor-like DNA-binding domains"/>
    <property type="match status" value="1"/>
</dbReference>
<dbReference type="RefSeq" id="WP_185373351.1">
    <property type="nucleotide sequence ID" value="NZ_JAARRM010000002.1"/>
</dbReference>
<dbReference type="AlphaFoldDB" id="A0A841ZQ26"/>
<dbReference type="Pfam" id="PF01381">
    <property type="entry name" value="HTH_3"/>
    <property type="match status" value="1"/>
</dbReference>